<reference evidence="2" key="1">
    <citation type="journal article" date="2015" name="Nature">
        <title>Complex archaea that bridge the gap between prokaryotes and eukaryotes.</title>
        <authorList>
            <person name="Spang A."/>
            <person name="Saw J.H."/>
            <person name="Jorgensen S.L."/>
            <person name="Zaremba-Niedzwiedzka K."/>
            <person name="Martijn J."/>
            <person name="Lind A.E."/>
            <person name="van Eijk R."/>
            <person name="Schleper C."/>
            <person name="Guy L."/>
            <person name="Ettema T.J."/>
        </authorList>
    </citation>
    <scope>NUCLEOTIDE SEQUENCE</scope>
</reference>
<evidence type="ECO:0000256" key="1">
    <source>
        <dbReference type="SAM" id="MobiDB-lite"/>
    </source>
</evidence>
<feature type="region of interest" description="Disordered" evidence="1">
    <location>
        <begin position="69"/>
        <end position="94"/>
    </location>
</feature>
<gene>
    <name evidence="2" type="ORF">LCGC14_0865170</name>
</gene>
<proteinExistence type="predicted"/>
<evidence type="ECO:0000313" key="2">
    <source>
        <dbReference type="EMBL" id="KKN27389.1"/>
    </source>
</evidence>
<dbReference type="AlphaFoldDB" id="A0A0F9PBA3"/>
<organism evidence="2">
    <name type="scientific">marine sediment metagenome</name>
    <dbReference type="NCBI Taxonomy" id="412755"/>
    <lineage>
        <taxon>unclassified sequences</taxon>
        <taxon>metagenomes</taxon>
        <taxon>ecological metagenomes</taxon>
    </lineage>
</organism>
<comment type="caution">
    <text evidence="2">The sequence shown here is derived from an EMBL/GenBank/DDBJ whole genome shotgun (WGS) entry which is preliminary data.</text>
</comment>
<dbReference type="EMBL" id="LAZR01002641">
    <property type="protein sequence ID" value="KKN27389.1"/>
    <property type="molecule type" value="Genomic_DNA"/>
</dbReference>
<protein>
    <submittedName>
        <fullName evidence="2">Uncharacterized protein</fullName>
    </submittedName>
</protein>
<sequence>MITTQQVWYTMKQRCTNPNAINYHNYGGRGIKVLYKDFGEFLADVGPKPGPEYSIDRIDNDGHYEPGNCKWSTRSEQMKNRRWQPPKGENHPKAKLTDNNVREILQLFYEKGYSQIALRKMYNVSLTAICNIINRKSWKHIKHKGGNLLWL</sequence>
<name>A0A0F9PBA3_9ZZZZ</name>
<accession>A0A0F9PBA3</accession>